<accession>A0A267MDD6</accession>
<keyword evidence="4" id="KW-1185">Reference proteome</keyword>
<dbReference type="EMBL" id="NIBG01000031">
    <property type="protein sequence ID" value="PAB56823.1"/>
    <property type="molecule type" value="Genomic_DNA"/>
</dbReference>
<comment type="caution">
    <text evidence="3">The sequence shown here is derived from an EMBL/GenBank/DDBJ whole genome shotgun (WGS) entry which is preliminary data.</text>
</comment>
<evidence type="ECO:0000256" key="2">
    <source>
        <dbReference type="SAM" id="Phobius"/>
    </source>
</evidence>
<dbReference type="PANTHER" id="PTHR38450">
    <property type="entry name" value="STAGE V SPORULATION PROTEIN AC-RELATED"/>
    <property type="match status" value="1"/>
</dbReference>
<feature type="transmembrane region" description="Helical" evidence="2">
    <location>
        <begin position="82"/>
        <end position="101"/>
    </location>
</feature>
<dbReference type="AlphaFoldDB" id="A0A267MDD6"/>
<dbReference type="OrthoDB" id="9797988at2"/>
<evidence type="ECO:0000313" key="4">
    <source>
        <dbReference type="Proteomes" id="UP000216024"/>
    </source>
</evidence>
<feature type="transmembrane region" description="Helical" evidence="2">
    <location>
        <begin position="49"/>
        <end position="70"/>
    </location>
</feature>
<feature type="transmembrane region" description="Helical" evidence="2">
    <location>
        <begin position="108"/>
        <end position="128"/>
    </location>
</feature>
<dbReference type="NCBIfam" id="TIGR02838">
    <property type="entry name" value="spore_V_AC"/>
    <property type="match status" value="1"/>
</dbReference>
<feature type="region of interest" description="Disordered" evidence="1">
    <location>
        <begin position="1"/>
        <end position="27"/>
    </location>
</feature>
<organism evidence="3 4">
    <name type="scientific">Anaeromicrobium sediminis</name>
    <dbReference type="NCBI Taxonomy" id="1478221"/>
    <lineage>
        <taxon>Bacteria</taxon>
        <taxon>Bacillati</taxon>
        <taxon>Bacillota</taxon>
        <taxon>Clostridia</taxon>
        <taxon>Peptostreptococcales</taxon>
        <taxon>Thermotaleaceae</taxon>
        <taxon>Anaeromicrobium</taxon>
    </lineage>
</organism>
<feature type="transmembrane region" description="Helical" evidence="2">
    <location>
        <begin position="148"/>
        <end position="168"/>
    </location>
</feature>
<keyword evidence="2" id="KW-0472">Membrane</keyword>
<evidence type="ECO:0000256" key="1">
    <source>
        <dbReference type="SAM" id="MobiDB-lite"/>
    </source>
</evidence>
<dbReference type="InterPro" id="IPR014203">
    <property type="entry name" value="Spore_V_AC"/>
</dbReference>
<dbReference type="RefSeq" id="WP_095135831.1">
    <property type="nucleotide sequence ID" value="NZ_NIBG01000031.1"/>
</dbReference>
<gene>
    <name evidence="3" type="primary">spoVAC</name>
    <name evidence="3" type="ORF">CCE28_20320</name>
</gene>
<reference evidence="3 4" key="1">
    <citation type="submission" date="2017-06" db="EMBL/GenBank/DDBJ databases">
        <title>Draft genome sequence of anaerobic fermentative bacterium Anaeromicrobium sediminis DY2726D isolated from West Pacific Ocean sediments.</title>
        <authorList>
            <person name="Zeng X."/>
        </authorList>
    </citation>
    <scope>NUCLEOTIDE SEQUENCE [LARGE SCALE GENOMIC DNA]</scope>
    <source>
        <strain evidence="3 4">DY2726D</strain>
    </source>
</reference>
<proteinExistence type="predicted"/>
<keyword evidence="2" id="KW-0812">Transmembrane</keyword>
<dbReference type="PANTHER" id="PTHR38450:SF1">
    <property type="entry name" value="STAGE V SPORULATION PROTEIN AC"/>
    <property type="match status" value="1"/>
</dbReference>
<feature type="compositionally biased region" description="Basic residues" evidence="1">
    <location>
        <begin position="1"/>
        <end position="22"/>
    </location>
</feature>
<evidence type="ECO:0000313" key="3">
    <source>
        <dbReference type="EMBL" id="PAB56823.1"/>
    </source>
</evidence>
<name>A0A267MDD6_9FIRM</name>
<dbReference type="InterPro" id="IPR005562">
    <property type="entry name" value="SpoVA"/>
</dbReference>
<dbReference type="Proteomes" id="UP000216024">
    <property type="component" value="Unassembled WGS sequence"/>
</dbReference>
<keyword evidence="2" id="KW-1133">Transmembrane helix</keyword>
<protein>
    <submittedName>
        <fullName evidence="3">Stage V sporulation protein AC</fullName>
    </submittedName>
</protein>
<dbReference type="Pfam" id="PF03862">
    <property type="entry name" value="SpoVAC_SpoVAEB"/>
    <property type="match status" value="1"/>
</dbReference>
<sequence length="170" mass="18653">MAKKRKRNNKKKQQQSTNKKKQQPPINKKEEYVTYVEGKIPKPTYLKNCTWAFIVGGLICTLGQFIYNSYKGLGLDKMDSSTATSITLVFLGAFFTGLGLYDRLGKVAGAGSIVPITGFSNSIVSPAMEFKREGYVFGVGARMFNVAGPVLVYGFGSSVIVGLLHFIFSK</sequence>